<dbReference type="Pfam" id="PF04221">
    <property type="entry name" value="RelB"/>
    <property type="match status" value="1"/>
</dbReference>
<dbReference type="EMBL" id="SDGZ01000008">
    <property type="protein sequence ID" value="TYC50571.1"/>
    <property type="molecule type" value="Genomic_DNA"/>
</dbReference>
<dbReference type="Gene3D" id="1.10.1220.10">
    <property type="entry name" value="Met repressor-like"/>
    <property type="match status" value="1"/>
</dbReference>
<organism evidence="2 3">
    <name type="scientific">Weissella muntiaci</name>
    <dbReference type="NCBI Taxonomy" id="2508881"/>
    <lineage>
        <taxon>Bacteria</taxon>
        <taxon>Bacillati</taxon>
        <taxon>Bacillota</taxon>
        <taxon>Bacilli</taxon>
        <taxon>Lactobacillales</taxon>
        <taxon>Lactobacillaceae</taxon>
        <taxon>Weissella</taxon>
    </lineage>
</organism>
<evidence type="ECO:0008006" key="4">
    <source>
        <dbReference type="Google" id="ProtNLM"/>
    </source>
</evidence>
<dbReference type="InterPro" id="IPR013321">
    <property type="entry name" value="Arc_rbn_hlx_hlx"/>
</dbReference>
<evidence type="ECO:0000313" key="3">
    <source>
        <dbReference type="Proteomes" id="UP000371977"/>
    </source>
</evidence>
<evidence type="ECO:0000313" key="2">
    <source>
        <dbReference type="EMBL" id="TYC50571.1"/>
    </source>
</evidence>
<name>A0A6C2C962_9LACO</name>
<reference evidence="2 3" key="1">
    <citation type="submission" date="2019-01" db="EMBL/GenBank/DDBJ databases">
        <title>Weissella sp. nov., a novel lactic acid bacterium isolated from animal feces.</title>
        <authorList>
            <person name="Wang L.-T."/>
        </authorList>
    </citation>
    <scope>NUCLEOTIDE SEQUENCE [LARGE SCALE GENOMIC DNA]</scope>
    <source>
        <strain evidence="2 3">8H-2</strain>
    </source>
</reference>
<proteinExistence type="predicted"/>
<accession>A0A6C2C962</accession>
<feature type="region of interest" description="Disordered" evidence="1">
    <location>
        <begin position="67"/>
        <end position="92"/>
    </location>
</feature>
<keyword evidence="3" id="KW-1185">Reference proteome</keyword>
<dbReference type="AlphaFoldDB" id="A0A6C2C962"/>
<protein>
    <recommendedName>
        <fullName evidence="4">Type II toxin-antitoxin system RelB/DinJ family antitoxin</fullName>
    </recommendedName>
</protein>
<dbReference type="GO" id="GO:0006355">
    <property type="term" value="P:regulation of DNA-templated transcription"/>
    <property type="evidence" value="ECO:0007669"/>
    <property type="project" value="InterPro"/>
</dbReference>
<gene>
    <name evidence="2" type="ORF">ESZ50_02560</name>
</gene>
<evidence type="ECO:0000256" key="1">
    <source>
        <dbReference type="SAM" id="MobiDB-lite"/>
    </source>
</evidence>
<comment type="caution">
    <text evidence="2">The sequence shown here is derived from an EMBL/GenBank/DDBJ whole genome shotgun (WGS) entry which is preliminary data.</text>
</comment>
<dbReference type="RefSeq" id="WP_148622043.1">
    <property type="nucleotide sequence ID" value="NZ_SDGZ01000008.1"/>
</dbReference>
<sequence length="137" mass="15749">MTTKQDANEEQVVLQVRIFEDIKNKANSILAKDGMQVQDLLRFVVLQMIKNGKSPMHLDFFNADSKQDQFDNVPSNGPQNTPEAHGERTPIQVRFTREQKDRANKILEEEGFTIQALMTFAIYRTIANGRSPFQMTF</sequence>
<dbReference type="InterPro" id="IPR007337">
    <property type="entry name" value="RelB/DinJ"/>
</dbReference>
<feature type="compositionally biased region" description="Polar residues" evidence="1">
    <location>
        <begin position="70"/>
        <end position="82"/>
    </location>
</feature>
<dbReference type="Proteomes" id="UP000371977">
    <property type="component" value="Unassembled WGS sequence"/>
</dbReference>